<keyword evidence="5" id="KW-0433">Leucine-rich repeat</keyword>
<dbReference type="Gene3D" id="1.25.40.20">
    <property type="entry name" value="Ankyrin repeat-containing domain"/>
    <property type="match status" value="1"/>
</dbReference>
<evidence type="ECO:0000256" key="4">
    <source>
        <dbReference type="ARBA" id="ARBA00022537"/>
    </source>
</evidence>
<feature type="repeat" description="ANK" evidence="10">
    <location>
        <begin position="327"/>
        <end position="359"/>
    </location>
</feature>
<proteinExistence type="predicted"/>
<dbReference type="GO" id="GO:0044218">
    <property type="term" value="C:other organism cell membrane"/>
    <property type="evidence" value="ECO:0007669"/>
    <property type="project" value="UniProtKB-KW"/>
</dbReference>
<evidence type="ECO:0000256" key="3">
    <source>
        <dbReference type="ARBA" id="ARBA00022483"/>
    </source>
</evidence>
<keyword evidence="3" id="KW-0268">Exocytosis</keyword>
<gene>
    <name evidence="14" type="ORF">B4U79_16356</name>
    <name evidence="13" type="ORF">B4U79_16392</name>
    <name evidence="12" type="ORF">B4U79_16401</name>
</gene>
<keyword evidence="7" id="KW-0528">Neurotoxin</keyword>
<organism evidence="13 15">
    <name type="scientific">Dinothrombium tinctorium</name>
    <dbReference type="NCBI Taxonomy" id="1965070"/>
    <lineage>
        <taxon>Eukaryota</taxon>
        <taxon>Metazoa</taxon>
        <taxon>Ecdysozoa</taxon>
        <taxon>Arthropoda</taxon>
        <taxon>Chelicerata</taxon>
        <taxon>Arachnida</taxon>
        <taxon>Acari</taxon>
        <taxon>Acariformes</taxon>
        <taxon>Trombidiformes</taxon>
        <taxon>Prostigmata</taxon>
        <taxon>Anystina</taxon>
        <taxon>Parasitengona</taxon>
        <taxon>Trombidioidea</taxon>
        <taxon>Trombidiidae</taxon>
        <taxon>Dinothrombium</taxon>
    </lineage>
</organism>
<dbReference type="SUPFAM" id="SSF52047">
    <property type="entry name" value="RNI-like"/>
    <property type="match status" value="1"/>
</dbReference>
<dbReference type="InterPro" id="IPR036770">
    <property type="entry name" value="Ankyrin_rpt-contain_sf"/>
</dbReference>
<feature type="compositionally biased region" description="Basic and acidic residues" evidence="11">
    <location>
        <begin position="547"/>
        <end position="560"/>
    </location>
</feature>
<dbReference type="GO" id="GO:0031297">
    <property type="term" value="P:replication fork processing"/>
    <property type="evidence" value="ECO:0007669"/>
    <property type="project" value="TreeGrafter"/>
</dbReference>
<feature type="region of interest" description="Disordered" evidence="11">
    <location>
        <begin position="513"/>
        <end position="572"/>
    </location>
</feature>
<dbReference type="Gene3D" id="1.25.40.10">
    <property type="entry name" value="Tetratricopeptide repeat domain"/>
    <property type="match status" value="1"/>
</dbReference>
<evidence type="ECO:0000256" key="7">
    <source>
        <dbReference type="ARBA" id="ARBA00023028"/>
    </source>
</evidence>
<dbReference type="InterPro" id="IPR011990">
    <property type="entry name" value="TPR-like_helical_dom_sf"/>
</dbReference>
<dbReference type="EMBL" id="NCKU01005091">
    <property type="protein sequence ID" value="RWS05027.1"/>
    <property type="molecule type" value="Genomic_DNA"/>
</dbReference>
<keyword evidence="8" id="KW-0539">Nucleus</keyword>
<evidence type="ECO:0000313" key="12">
    <source>
        <dbReference type="EMBL" id="RWS04587.1"/>
    </source>
</evidence>
<dbReference type="SUPFAM" id="SSF48403">
    <property type="entry name" value="Ankyrin repeat"/>
    <property type="match status" value="1"/>
</dbReference>
<evidence type="ECO:0000256" key="11">
    <source>
        <dbReference type="SAM" id="MobiDB-lite"/>
    </source>
</evidence>
<reference evidence="13" key="2">
    <citation type="submission" date="2018-11" db="EMBL/GenBank/DDBJ databases">
        <title>Trombidioid mite genomics.</title>
        <authorList>
            <person name="Dong X."/>
        </authorList>
    </citation>
    <scope>NUCLEOTIDE SEQUENCE</scope>
    <source>
        <strain evidence="13">UoL-WK</strain>
    </source>
</reference>
<comment type="caution">
    <text evidence="13">The sequence shown here is derived from an EMBL/GenBank/DDBJ whole genome shotgun (WGS) entry which is preliminary data.</text>
</comment>
<evidence type="ECO:0000313" key="15">
    <source>
        <dbReference type="Proteomes" id="UP000285301"/>
    </source>
</evidence>
<dbReference type="PROSITE" id="PS50297">
    <property type="entry name" value="ANK_REP_REGION"/>
    <property type="match status" value="1"/>
</dbReference>
<keyword evidence="7" id="KW-0638">Presynaptic neurotoxin</keyword>
<dbReference type="GO" id="GO:0043596">
    <property type="term" value="C:nuclear replication fork"/>
    <property type="evidence" value="ECO:0007669"/>
    <property type="project" value="TreeGrafter"/>
</dbReference>
<keyword evidence="6" id="KW-0677">Repeat</keyword>
<evidence type="ECO:0000256" key="1">
    <source>
        <dbReference type="ARBA" id="ARBA00004123"/>
    </source>
</evidence>
<dbReference type="InterPro" id="IPR052311">
    <property type="entry name" value="MMS22L-TONSL_complex_comp"/>
</dbReference>
<dbReference type="SUPFAM" id="SSF48452">
    <property type="entry name" value="TPR-like"/>
    <property type="match status" value="2"/>
</dbReference>
<evidence type="ECO:0000256" key="9">
    <source>
        <dbReference type="ARBA" id="ARBA00023298"/>
    </source>
</evidence>
<evidence type="ECO:0000256" key="10">
    <source>
        <dbReference type="PROSITE-ProRule" id="PRU00023"/>
    </source>
</evidence>
<dbReference type="PANTHER" id="PTHR46358">
    <property type="entry name" value="TONSOKU-LIKE PROTEIN"/>
    <property type="match status" value="1"/>
</dbReference>
<feature type="compositionally biased region" description="Polar residues" evidence="11">
    <location>
        <begin position="529"/>
        <end position="546"/>
    </location>
</feature>
<accession>A0A443QNP3</accession>
<evidence type="ECO:0000256" key="6">
    <source>
        <dbReference type="ARBA" id="ARBA00022737"/>
    </source>
</evidence>
<sequence length="910" mass="104652">MEKELLNLERDKIKAKNSKQYKEAAEICNYRGVLFASKGRFADALNEHNEELHFCRLNRDILGESIACRKIGECYAEMEQFDEALEKQMRYWKLAEKANDAVEVQRAWTTLGRTYFLQYSSDTSNTQALSFAETATRKSLQVAEKLKTNSAIKEKDLNEMICRSYLNLALIYEANGNTECVECYLEAIKLAKKYNFKEDLYRCEMNLANFYLKTDPFYVHLLKLFDNAIKDAKELKNSAFLCEAYLSKAKALLLRTDYAGSCYCFKKAFFSQSPVEEDRENARKCSKCVSRILRNLKELNESQSMQVKMDLCDKLADINDRGGQFCEGITPLHDACINGHTNVIRVLLRKGANVTALDNSGNTPLDCLKNCRSRLDNLSSSEEEDYDSVARELENAMKKVGYDFKQSKSLKRRSFDLPFEQNERDSISRNPNLSRKIHRKQKLTSTKSYCEENFVSEYECAMMSLRRQNDPGYDPKRRRLSPTASYNVSPLLDESEVLIDDWLIDDTGSSSKQALSMDRFRNKPRETLRSTGESSSRLRQNFTSCHISKDKNEERRKVDESESDMIECESNTSDNDSTCDVNLLETCETVTESEMCPEINIDNQNYFSESNSVSTTSSSRTFEQNVSNKMSNFHVRVHIEGIILLINVTDKESTIRWLAEATSQRYYQMKQMKPTLSLKTRDGALLCFDDKIIDVLMDDNLQLDAIVELWESQSPYERFIDQCKFLKVTPQPELETILRMTSENGLLNLNHTLLPQNQLKPLLNAIKHQEIIDCVDLSYSNILFIDRSSEFISTILSLPRLQQLNLECAGVTMSHLRVISTSKSNVNQLNLSYNSLNDSNSEILTQVFAKFAYLKKIDLRFCDFTSNLFTQSFLQSLEKSALDEVLIDEFCKSEISDTNLNSSKVRFCNI</sequence>
<keyword evidence="9" id="KW-0472">Membrane</keyword>
<evidence type="ECO:0000256" key="5">
    <source>
        <dbReference type="ARBA" id="ARBA00022614"/>
    </source>
</evidence>
<keyword evidence="15" id="KW-1185">Reference proteome</keyword>
<protein>
    <submittedName>
        <fullName evidence="13">Tonsoku-like protein</fullName>
    </submittedName>
</protein>
<feature type="region of interest" description="Disordered" evidence="11">
    <location>
        <begin position="421"/>
        <end position="441"/>
    </location>
</feature>
<keyword evidence="10" id="KW-0040">ANK repeat</keyword>
<dbReference type="EMBL" id="NCKU01005387">
    <property type="protein sequence ID" value="RWS04635.1"/>
    <property type="molecule type" value="Genomic_DNA"/>
</dbReference>
<evidence type="ECO:0000256" key="8">
    <source>
        <dbReference type="ARBA" id="ARBA00023242"/>
    </source>
</evidence>
<dbReference type="OrthoDB" id="2384350at2759"/>
<keyword evidence="9" id="KW-1053">Target membrane</keyword>
<dbReference type="PANTHER" id="PTHR46358:SF1">
    <property type="entry name" value="TONSOKU-LIKE PROTEIN"/>
    <property type="match status" value="1"/>
</dbReference>
<dbReference type="InterPro" id="IPR032675">
    <property type="entry name" value="LRR_dom_sf"/>
</dbReference>
<dbReference type="Gene3D" id="3.80.10.10">
    <property type="entry name" value="Ribonuclease Inhibitor"/>
    <property type="match status" value="1"/>
</dbReference>
<dbReference type="EMBL" id="NCKU01005425">
    <property type="protein sequence ID" value="RWS04587.1"/>
    <property type="molecule type" value="Genomic_DNA"/>
</dbReference>
<dbReference type="GO" id="GO:0000724">
    <property type="term" value="P:double-strand break repair via homologous recombination"/>
    <property type="evidence" value="ECO:0007669"/>
    <property type="project" value="TreeGrafter"/>
</dbReference>
<reference evidence="13 15" key="1">
    <citation type="journal article" date="2018" name="Gigascience">
        <title>Genomes of trombidid mites reveal novel predicted allergens and laterally-transferred genes associated with secondary metabolism.</title>
        <authorList>
            <person name="Dong X."/>
            <person name="Chaisiri K."/>
            <person name="Xia D."/>
            <person name="Armstrong S.D."/>
            <person name="Fang Y."/>
            <person name="Donnelly M.J."/>
            <person name="Kadowaki T."/>
            <person name="McGarry J.W."/>
            <person name="Darby A.C."/>
            <person name="Makepeace B.L."/>
        </authorList>
    </citation>
    <scope>NUCLEOTIDE SEQUENCE [LARGE SCALE GENOMIC DNA]</scope>
    <source>
        <strain evidence="13">UoL-WK</strain>
    </source>
</reference>
<dbReference type="Gene3D" id="3.10.20.90">
    <property type="entry name" value="Phosphatidylinositol 3-kinase Catalytic Subunit, Chain A, domain 1"/>
    <property type="match status" value="1"/>
</dbReference>
<dbReference type="Pfam" id="PF00023">
    <property type="entry name" value="Ank"/>
    <property type="match status" value="1"/>
</dbReference>
<dbReference type="AlphaFoldDB" id="A0A443QNP3"/>
<comment type="subcellular location">
    <subcellularLocation>
        <location evidence="1">Nucleus</location>
    </subcellularLocation>
    <subcellularLocation>
        <location evidence="2">Target cell membrane</location>
    </subcellularLocation>
</comment>
<dbReference type="GO" id="GO:0006887">
    <property type="term" value="P:exocytosis"/>
    <property type="evidence" value="ECO:0007669"/>
    <property type="project" value="UniProtKB-KW"/>
</dbReference>
<dbReference type="Proteomes" id="UP000285301">
    <property type="component" value="Unassembled WGS sequence"/>
</dbReference>
<evidence type="ECO:0000256" key="2">
    <source>
        <dbReference type="ARBA" id="ARBA00004175"/>
    </source>
</evidence>
<feature type="compositionally biased region" description="Basic and acidic residues" evidence="11">
    <location>
        <begin position="518"/>
        <end position="528"/>
    </location>
</feature>
<dbReference type="STRING" id="1965070.A0A443QNP3"/>
<name>A0A443QNP3_9ACAR</name>
<dbReference type="SMART" id="SM00248">
    <property type="entry name" value="ANK"/>
    <property type="match status" value="1"/>
</dbReference>
<evidence type="ECO:0000313" key="13">
    <source>
        <dbReference type="EMBL" id="RWS04635.1"/>
    </source>
</evidence>
<dbReference type="PROSITE" id="PS50088">
    <property type="entry name" value="ANK_REPEAT"/>
    <property type="match status" value="1"/>
</dbReference>
<keyword evidence="4" id="KW-1052">Target cell membrane</keyword>
<dbReference type="GO" id="GO:0044231">
    <property type="term" value="C:host cell presynaptic membrane"/>
    <property type="evidence" value="ECO:0007669"/>
    <property type="project" value="UniProtKB-KW"/>
</dbReference>
<keyword evidence="7" id="KW-0800">Toxin</keyword>
<evidence type="ECO:0000313" key="14">
    <source>
        <dbReference type="EMBL" id="RWS05027.1"/>
    </source>
</evidence>
<dbReference type="InterPro" id="IPR002110">
    <property type="entry name" value="Ankyrin_rpt"/>
</dbReference>